<keyword evidence="3" id="KW-1185">Reference proteome</keyword>
<dbReference type="PANTHER" id="PTHR38446:SF1">
    <property type="entry name" value="BLL0914 PROTEIN"/>
    <property type="match status" value="1"/>
</dbReference>
<dbReference type="EMBL" id="BHYL01000120">
    <property type="protein sequence ID" value="GCD20088.1"/>
    <property type="molecule type" value="Genomic_DNA"/>
</dbReference>
<keyword evidence="1" id="KW-0472">Membrane</keyword>
<keyword evidence="1" id="KW-0812">Transmembrane</keyword>
<comment type="caution">
    <text evidence="2">The sequence shown here is derived from an EMBL/GenBank/DDBJ whole genome shotgun (WGS) entry which is preliminary data.</text>
</comment>
<keyword evidence="1" id="KW-1133">Transmembrane helix</keyword>
<dbReference type="Pfam" id="PF06993">
    <property type="entry name" value="DUF1304"/>
    <property type="match status" value="1"/>
</dbReference>
<reference evidence="2 3" key="1">
    <citation type="submission" date="2018-11" db="EMBL/GenBank/DDBJ databases">
        <title>Draft genome sequence of Cellulomonas takizawaensis strain TKZ-21.</title>
        <authorList>
            <person name="Yamamura H."/>
            <person name="Hayashi T."/>
            <person name="Hamada M."/>
            <person name="Serisawa Y."/>
            <person name="Matsuyama K."/>
            <person name="Nakagawa Y."/>
            <person name="Otoguro M."/>
            <person name="Yanagida F."/>
            <person name="Hayakawa M."/>
        </authorList>
    </citation>
    <scope>NUCLEOTIDE SEQUENCE [LARGE SCALE GENOMIC DNA]</scope>
    <source>
        <strain evidence="2 3">TKZ-21</strain>
    </source>
</reference>
<dbReference type="AlphaFoldDB" id="A0A401UZG8"/>
<sequence>MLTVALVLAALAGLLHVYIFVLESLRFDRPEVHQRFRTRTEDVPAVRAWAYNQGFYNLFLAVGAFAGVLVAATGPDDVGLALVLLACGSMLAAALVLVATDRRMVRAAASQGTIPLLAVVAAVVALAA</sequence>
<dbReference type="RefSeq" id="WP_124342605.1">
    <property type="nucleotide sequence ID" value="NZ_BHYL01000120.1"/>
</dbReference>
<dbReference type="Proteomes" id="UP000288246">
    <property type="component" value="Unassembled WGS sequence"/>
</dbReference>
<feature type="transmembrane region" description="Helical" evidence="1">
    <location>
        <begin position="54"/>
        <end position="72"/>
    </location>
</feature>
<organism evidence="2 3">
    <name type="scientific">Cellulomonas algicola</name>
    <dbReference type="NCBI Taxonomy" id="2071633"/>
    <lineage>
        <taxon>Bacteria</taxon>
        <taxon>Bacillati</taxon>
        <taxon>Actinomycetota</taxon>
        <taxon>Actinomycetes</taxon>
        <taxon>Micrococcales</taxon>
        <taxon>Cellulomonadaceae</taxon>
        <taxon>Cellulomonas</taxon>
    </lineage>
</organism>
<feature type="transmembrane region" description="Helical" evidence="1">
    <location>
        <begin position="107"/>
        <end position="127"/>
    </location>
</feature>
<gene>
    <name evidence="2" type="ORF">CTKZ_16500</name>
</gene>
<protein>
    <submittedName>
        <fullName evidence="2">Membrane protein</fullName>
    </submittedName>
</protein>
<proteinExistence type="predicted"/>
<name>A0A401UZG8_9CELL</name>
<evidence type="ECO:0000313" key="3">
    <source>
        <dbReference type="Proteomes" id="UP000288246"/>
    </source>
</evidence>
<dbReference type="InterPro" id="IPR009732">
    <property type="entry name" value="DUF1304"/>
</dbReference>
<accession>A0A401UZG8</accession>
<dbReference type="PANTHER" id="PTHR38446">
    <property type="entry name" value="BLL0914 PROTEIN"/>
    <property type="match status" value="1"/>
</dbReference>
<feature type="transmembrane region" description="Helical" evidence="1">
    <location>
        <begin position="78"/>
        <end position="100"/>
    </location>
</feature>
<evidence type="ECO:0000256" key="1">
    <source>
        <dbReference type="SAM" id="Phobius"/>
    </source>
</evidence>
<dbReference type="OrthoDB" id="9803832at2"/>
<feature type="transmembrane region" description="Helical" evidence="1">
    <location>
        <begin position="6"/>
        <end position="25"/>
    </location>
</feature>
<evidence type="ECO:0000313" key="2">
    <source>
        <dbReference type="EMBL" id="GCD20088.1"/>
    </source>
</evidence>